<feature type="region of interest" description="Disordered" evidence="5">
    <location>
        <begin position="286"/>
        <end position="310"/>
    </location>
</feature>
<proteinExistence type="predicted"/>
<dbReference type="InterPro" id="IPR054728">
    <property type="entry name" value="RsmB-like_ferredoxin"/>
</dbReference>
<dbReference type="CDD" id="cd02440">
    <property type="entry name" value="AdoMet_MTases"/>
    <property type="match status" value="1"/>
</dbReference>
<evidence type="ECO:0000259" key="6">
    <source>
        <dbReference type="PROSITE" id="PS51686"/>
    </source>
</evidence>
<name>A0A3B0S9R8_9ZZZZ</name>
<evidence type="ECO:0000256" key="3">
    <source>
        <dbReference type="ARBA" id="ARBA00022691"/>
    </source>
</evidence>
<feature type="compositionally biased region" description="Basic and acidic residues" evidence="5">
    <location>
        <begin position="290"/>
        <end position="306"/>
    </location>
</feature>
<dbReference type="InterPro" id="IPR023267">
    <property type="entry name" value="RCMT"/>
</dbReference>
<dbReference type="GO" id="GO:0001510">
    <property type="term" value="P:RNA methylation"/>
    <property type="evidence" value="ECO:0007669"/>
    <property type="project" value="InterPro"/>
</dbReference>
<dbReference type="EMBL" id="UOEE01000302">
    <property type="protein sequence ID" value="VAW00713.1"/>
    <property type="molecule type" value="Genomic_DNA"/>
</dbReference>
<sequence>QANVPKWLWPHFVRAFGQNALAEAQALNTRAPVDLRLNQLKRPAADALKAVTKMGGEALAWLPTAARIPAPDADTRSGHVQSLPGFAKGWLEVQDAGSQFVALCTGIGPGAQVLDLCAGGGGKTLALAQQMQNKGQVFAYDRDGRRLVPIHARLKRAGVRNAQVRDPRDDDPLGDLLGKMHAVLVDAPCTGTGTWRRHPDAKWRLRLGQLETRMGEQDEVLRQAAPFVRPGGMLFYVTCSLLCEENEDRVDAFLAEQDGFERVSVIEVAKAGGLVSEAGLLMLSPPHLDPLPRGEKGQSSTKDLRLSPHTTGTDGFYMAALLRKG</sequence>
<reference evidence="7" key="1">
    <citation type="submission" date="2018-06" db="EMBL/GenBank/DDBJ databases">
        <authorList>
            <person name="Zhirakovskaya E."/>
        </authorList>
    </citation>
    <scope>NUCLEOTIDE SEQUENCE</scope>
</reference>
<dbReference type="SUPFAM" id="SSF53335">
    <property type="entry name" value="S-adenosyl-L-methionine-dependent methyltransferases"/>
    <property type="match status" value="1"/>
</dbReference>
<dbReference type="InterPro" id="IPR049560">
    <property type="entry name" value="MeTrfase_RsmB-F_NOP2_cat"/>
</dbReference>
<feature type="domain" description="SAM-dependent MTase RsmB/NOP-type" evidence="6">
    <location>
        <begin position="23"/>
        <end position="324"/>
    </location>
</feature>
<evidence type="ECO:0000256" key="4">
    <source>
        <dbReference type="ARBA" id="ARBA00022884"/>
    </source>
</evidence>
<dbReference type="Gene3D" id="3.40.50.150">
    <property type="entry name" value="Vaccinia Virus protein VP39"/>
    <property type="match status" value="1"/>
</dbReference>
<evidence type="ECO:0000256" key="5">
    <source>
        <dbReference type="SAM" id="MobiDB-lite"/>
    </source>
</evidence>
<dbReference type="Pfam" id="PF01189">
    <property type="entry name" value="Methyltr_RsmB-F"/>
    <property type="match status" value="1"/>
</dbReference>
<dbReference type="GO" id="GO:0008173">
    <property type="term" value="F:RNA methyltransferase activity"/>
    <property type="evidence" value="ECO:0007669"/>
    <property type="project" value="InterPro"/>
</dbReference>
<evidence type="ECO:0000256" key="1">
    <source>
        <dbReference type="ARBA" id="ARBA00022603"/>
    </source>
</evidence>
<keyword evidence="3" id="KW-0949">S-adenosyl-L-methionine</keyword>
<accession>A0A3B0S9R8</accession>
<dbReference type="PANTHER" id="PTHR22807:SF53">
    <property type="entry name" value="RIBOSOMAL RNA SMALL SUBUNIT METHYLTRANSFERASE B-RELATED"/>
    <property type="match status" value="1"/>
</dbReference>
<evidence type="ECO:0000313" key="7">
    <source>
        <dbReference type="EMBL" id="VAW00713.1"/>
    </source>
</evidence>
<feature type="non-terminal residue" evidence="7">
    <location>
        <position position="1"/>
    </location>
</feature>
<dbReference type="PANTHER" id="PTHR22807">
    <property type="entry name" value="NOP2 YEAST -RELATED NOL1/NOP2/FMU SUN DOMAIN-CONTAINING"/>
    <property type="match status" value="1"/>
</dbReference>
<dbReference type="Pfam" id="PF22458">
    <property type="entry name" value="RsmF-B_ferredox"/>
    <property type="match status" value="1"/>
</dbReference>
<keyword evidence="2" id="KW-0808">Transferase</keyword>
<dbReference type="PROSITE" id="PS51686">
    <property type="entry name" value="SAM_MT_RSMB_NOP"/>
    <property type="match status" value="1"/>
</dbReference>
<protein>
    <submittedName>
        <fullName evidence="7">Sun protein</fullName>
    </submittedName>
</protein>
<dbReference type="PRINTS" id="PR02008">
    <property type="entry name" value="RCMTFAMILY"/>
</dbReference>
<dbReference type="InterPro" id="IPR029063">
    <property type="entry name" value="SAM-dependent_MTases_sf"/>
</dbReference>
<gene>
    <name evidence="7" type="ORF">MNBD_ALPHA06-1808</name>
</gene>
<organism evidence="7">
    <name type="scientific">hydrothermal vent metagenome</name>
    <dbReference type="NCBI Taxonomy" id="652676"/>
    <lineage>
        <taxon>unclassified sequences</taxon>
        <taxon>metagenomes</taxon>
        <taxon>ecological metagenomes</taxon>
    </lineage>
</organism>
<dbReference type="GO" id="GO:0003723">
    <property type="term" value="F:RNA binding"/>
    <property type="evidence" value="ECO:0007669"/>
    <property type="project" value="UniProtKB-KW"/>
</dbReference>
<dbReference type="AlphaFoldDB" id="A0A3B0S9R8"/>
<dbReference type="InterPro" id="IPR001678">
    <property type="entry name" value="MeTrfase_RsmB-F_NOP2_dom"/>
</dbReference>
<evidence type="ECO:0000256" key="2">
    <source>
        <dbReference type="ARBA" id="ARBA00022679"/>
    </source>
</evidence>
<keyword evidence="1" id="KW-0489">Methyltransferase</keyword>
<keyword evidence="4" id="KW-0694">RNA-binding</keyword>